<dbReference type="PRINTS" id="PR00363">
    <property type="entry name" value="CYTOCHROMEB5"/>
</dbReference>
<keyword evidence="6" id="KW-0285">Flavoprotein</keyword>
<dbReference type="GO" id="GO:0020037">
    <property type="term" value="F:heme binding"/>
    <property type="evidence" value="ECO:0007669"/>
    <property type="project" value="InterPro"/>
</dbReference>
<sequence length="614" mass="67568">MFSHRPCLLSTSKAILRLTEERFAAGGHRRLTSLRRQRNAGRQWTTSRQLSTTTRQRQSLQKSQRDGFEGRHAPPRSSRTVIASSIGIAGLAAGVATQNRDDSEDSNNSNDNEKDEDEQEDEDEQSTSDSDSTLISFDEIQKHVSADDCWVIIKGSVYDVTDFLKIHPGGEHAILAKAGKDATETFDLLHPPGVLGTLPEECLLGRVDPDTLPAEEEKVVTDEELARELARQEMPAAQNMLLLNDFEHWAQRVLSETAWAYYRSAADEERTFFENRDAFQRYFFRPRILRDTSTGSTESSILGIPTAMPVFISPAAMAKLGHPLGEINLTKAAGNCNIVQMISCNASCSIEEMVDSTVDGQSLFFQIYLNKDRSASEQLLRKVEQLGVKAIVFTVDVCWQSKRTLDVRTKAKSNTAPPSPPSSSSSSASGSGSKALSVSQQISGYQDTNLTWDDISFIRRHTTLPIIVKGVQSLEDVQLCVDAGVEAVILSNHGGRQADYAPAPIDVLYEIRALRPDLFSKTEIMIDGGVRSGADVVKALALGAKAVGLGRPVLYANGTHGEEGVYRVMEIMQEEITNTMRNIGVTRIQDLRPEMVGPRGPWVGLNRPAYLPTV</sequence>
<dbReference type="Pfam" id="PF00173">
    <property type="entry name" value="Cyt-b5"/>
    <property type="match status" value="1"/>
</dbReference>
<evidence type="ECO:0000256" key="8">
    <source>
        <dbReference type="ARBA" id="ARBA00022723"/>
    </source>
</evidence>
<dbReference type="Pfam" id="PF01070">
    <property type="entry name" value="FMN_dh"/>
    <property type="match status" value="1"/>
</dbReference>
<evidence type="ECO:0000256" key="7">
    <source>
        <dbReference type="ARBA" id="ARBA00022643"/>
    </source>
</evidence>
<dbReference type="GO" id="GO:0004460">
    <property type="term" value="F:L-lactate dehydrogenase (cytochrome) activity"/>
    <property type="evidence" value="ECO:0007669"/>
    <property type="project" value="UniProtKB-EC"/>
</dbReference>
<dbReference type="RefSeq" id="XP_033382854.1">
    <property type="nucleotide sequence ID" value="XM_033533944.1"/>
</dbReference>
<keyword evidence="11" id="KW-0496">Mitochondrion</keyword>
<dbReference type="GO" id="GO:0006089">
    <property type="term" value="P:lactate metabolic process"/>
    <property type="evidence" value="ECO:0007669"/>
    <property type="project" value="TreeGrafter"/>
</dbReference>
<keyword evidence="5" id="KW-0349">Heme</keyword>
<evidence type="ECO:0000256" key="13">
    <source>
        <dbReference type="ARBA" id="ARBA00061137"/>
    </source>
</evidence>
<evidence type="ECO:0000256" key="16">
    <source>
        <dbReference type="ARBA" id="ARBA00068515"/>
    </source>
</evidence>
<dbReference type="GO" id="GO:0046872">
    <property type="term" value="F:metal ion binding"/>
    <property type="evidence" value="ECO:0007669"/>
    <property type="project" value="UniProtKB-KW"/>
</dbReference>
<dbReference type="InterPro" id="IPR037458">
    <property type="entry name" value="L-MDH/L-LDH_FMN-bd"/>
</dbReference>
<dbReference type="EC" id="1.1.2.3" evidence="15"/>
<reference evidence="20" key="1">
    <citation type="journal article" date="2020" name="Stud. Mycol.">
        <title>101 Dothideomycetes genomes: a test case for predicting lifestyles and emergence of pathogens.</title>
        <authorList>
            <person name="Haridas S."/>
            <person name="Albert R."/>
            <person name="Binder M."/>
            <person name="Bloem J."/>
            <person name="Labutti K."/>
            <person name="Salamov A."/>
            <person name="Andreopoulos B."/>
            <person name="Baker S."/>
            <person name="Barry K."/>
            <person name="Bills G."/>
            <person name="Bluhm B."/>
            <person name="Cannon C."/>
            <person name="Castanera R."/>
            <person name="Culley D."/>
            <person name="Daum C."/>
            <person name="Ezra D."/>
            <person name="Gonzalez J."/>
            <person name="Henrissat B."/>
            <person name="Kuo A."/>
            <person name="Liang C."/>
            <person name="Lipzen A."/>
            <person name="Lutzoni F."/>
            <person name="Magnuson J."/>
            <person name="Mondo S."/>
            <person name="Nolan M."/>
            <person name="Ohm R."/>
            <person name="Pangilinan J."/>
            <person name="Park H.-J."/>
            <person name="Ramirez L."/>
            <person name="Alfaro M."/>
            <person name="Sun H."/>
            <person name="Tritt A."/>
            <person name="Yoshinaga Y."/>
            <person name="Zwiers L.-H."/>
            <person name="Turgeon B."/>
            <person name="Goodwin S."/>
            <person name="Spatafora J."/>
            <person name="Crous P."/>
            <person name="Grigoriev I."/>
        </authorList>
    </citation>
    <scope>NUCLEOTIDE SEQUENCE</scope>
    <source>
        <strain evidence="20">CBS 175.79</strain>
    </source>
</reference>
<evidence type="ECO:0000256" key="15">
    <source>
        <dbReference type="ARBA" id="ARBA00066458"/>
    </source>
</evidence>
<feature type="region of interest" description="Disordered" evidence="17">
    <location>
        <begin position="409"/>
        <end position="434"/>
    </location>
</feature>
<keyword evidence="21" id="KW-1185">Reference proteome</keyword>
<evidence type="ECO:0000259" key="19">
    <source>
        <dbReference type="PROSITE" id="PS51349"/>
    </source>
</evidence>
<evidence type="ECO:0000256" key="14">
    <source>
        <dbReference type="ARBA" id="ARBA00061589"/>
    </source>
</evidence>
<dbReference type="PROSITE" id="PS00191">
    <property type="entry name" value="CYTOCHROME_B5_1"/>
    <property type="match status" value="1"/>
</dbReference>
<dbReference type="Gene3D" id="3.20.20.70">
    <property type="entry name" value="Aldolase class I"/>
    <property type="match status" value="1"/>
</dbReference>
<comment type="catalytic activity">
    <reaction evidence="12">
        <text>(S)-lactate + 2 Fe(III)-[cytochrome c] = 2 Fe(II)-[cytochrome c] + pyruvate + 2 H(+)</text>
        <dbReference type="Rhea" id="RHEA:19909"/>
        <dbReference type="Rhea" id="RHEA-COMP:10350"/>
        <dbReference type="Rhea" id="RHEA-COMP:14399"/>
        <dbReference type="ChEBI" id="CHEBI:15361"/>
        <dbReference type="ChEBI" id="CHEBI:15378"/>
        <dbReference type="ChEBI" id="CHEBI:16651"/>
        <dbReference type="ChEBI" id="CHEBI:29033"/>
        <dbReference type="ChEBI" id="CHEBI:29034"/>
        <dbReference type="EC" id="1.1.2.3"/>
    </reaction>
    <physiologicalReaction direction="left-to-right" evidence="12">
        <dbReference type="Rhea" id="RHEA:19910"/>
    </physiologicalReaction>
</comment>
<evidence type="ECO:0000256" key="12">
    <source>
        <dbReference type="ARBA" id="ARBA00052399"/>
    </source>
</evidence>
<dbReference type="EMBL" id="ML978070">
    <property type="protein sequence ID" value="KAF2014515.1"/>
    <property type="molecule type" value="Genomic_DNA"/>
</dbReference>
<keyword evidence="7" id="KW-0288">FMN</keyword>
<dbReference type="PANTHER" id="PTHR10578:SF101">
    <property type="entry name" value="L-LACTATE DEHYDROGENASE (CYTOCHROME B2)"/>
    <property type="match status" value="1"/>
</dbReference>
<dbReference type="SUPFAM" id="SSF51395">
    <property type="entry name" value="FMN-linked oxidoreductases"/>
    <property type="match status" value="1"/>
</dbReference>
<dbReference type="PROSITE" id="PS00557">
    <property type="entry name" value="FMN_HYDROXY_ACID_DH_1"/>
    <property type="match status" value="1"/>
</dbReference>
<dbReference type="InterPro" id="IPR036400">
    <property type="entry name" value="Cyt_B5-like_heme/steroid_sf"/>
</dbReference>
<proteinExistence type="inferred from homology"/>
<evidence type="ECO:0000256" key="10">
    <source>
        <dbReference type="ARBA" id="ARBA00023004"/>
    </source>
</evidence>
<evidence type="ECO:0000256" key="6">
    <source>
        <dbReference type="ARBA" id="ARBA00022630"/>
    </source>
</evidence>
<comment type="cofactor">
    <cofactor evidence="2">
        <name>heme b</name>
        <dbReference type="ChEBI" id="CHEBI:60344"/>
    </cofactor>
</comment>
<keyword evidence="9" id="KW-0560">Oxidoreductase</keyword>
<evidence type="ECO:0000256" key="17">
    <source>
        <dbReference type="SAM" id="MobiDB-lite"/>
    </source>
</evidence>
<dbReference type="OrthoDB" id="1925334at2759"/>
<feature type="compositionally biased region" description="Low complexity" evidence="17">
    <location>
        <begin position="422"/>
        <end position="433"/>
    </location>
</feature>
<dbReference type="SMART" id="SM01117">
    <property type="entry name" value="Cyt-b5"/>
    <property type="match status" value="1"/>
</dbReference>
<dbReference type="PROSITE" id="PS51349">
    <property type="entry name" value="FMN_HYDROXY_ACID_DH_2"/>
    <property type="match status" value="1"/>
</dbReference>
<feature type="domain" description="FMN hydroxy acid dehydrogenase" evidence="19">
    <location>
        <begin position="235"/>
        <end position="601"/>
    </location>
</feature>
<comment type="similarity">
    <text evidence="13">In the C-terminal section; belongs to the FMN-dependent alpha-hydroxy acid dehydrogenase family.</text>
</comment>
<accession>A0A6A5XMP0</accession>
<dbReference type="InterPro" id="IPR000262">
    <property type="entry name" value="FMN-dep_DH"/>
</dbReference>
<keyword evidence="10" id="KW-0408">Iron</keyword>
<dbReference type="InterPro" id="IPR018506">
    <property type="entry name" value="Cyt_B5_heme-BS"/>
</dbReference>
<evidence type="ECO:0000256" key="1">
    <source>
        <dbReference type="ARBA" id="ARBA00001917"/>
    </source>
</evidence>
<dbReference type="SUPFAM" id="SSF55856">
    <property type="entry name" value="Cytochrome b5-like heme/steroid binding domain"/>
    <property type="match status" value="1"/>
</dbReference>
<dbReference type="GO" id="GO:0005758">
    <property type="term" value="C:mitochondrial intermembrane space"/>
    <property type="evidence" value="ECO:0007669"/>
    <property type="project" value="UniProtKB-SubCell"/>
</dbReference>
<comment type="similarity">
    <text evidence="14">In the N-terminal section; belongs to the cytochrome b5 family.</text>
</comment>
<feature type="region of interest" description="Disordered" evidence="17">
    <location>
        <begin position="94"/>
        <end position="133"/>
    </location>
</feature>
<dbReference type="Gene3D" id="3.10.120.10">
    <property type="entry name" value="Cytochrome b5-like heme/steroid binding domain"/>
    <property type="match status" value="1"/>
</dbReference>
<feature type="region of interest" description="Disordered" evidence="17">
    <location>
        <begin position="33"/>
        <end position="81"/>
    </location>
</feature>
<dbReference type="InterPro" id="IPR008259">
    <property type="entry name" value="FMN_hydac_DH_AS"/>
</dbReference>
<evidence type="ECO:0000313" key="20">
    <source>
        <dbReference type="EMBL" id="KAF2014515.1"/>
    </source>
</evidence>
<evidence type="ECO:0000256" key="9">
    <source>
        <dbReference type="ARBA" id="ARBA00023002"/>
    </source>
</evidence>
<dbReference type="FunFam" id="3.20.20.70:FF:000062">
    <property type="entry name" value="Cytochrome b2, mitochondrial, putative"/>
    <property type="match status" value="1"/>
</dbReference>
<dbReference type="Proteomes" id="UP000799778">
    <property type="component" value="Unassembled WGS sequence"/>
</dbReference>
<dbReference type="InterPro" id="IPR001199">
    <property type="entry name" value="Cyt_B5-like_heme/steroid-bd"/>
</dbReference>
<evidence type="ECO:0000259" key="18">
    <source>
        <dbReference type="PROSITE" id="PS50255"/>
    </source>
</evidence>
<feature type="compositionally biased region" description="Low complexity" evidence="17">
    <location>
        <begin position="42"/>
        <end position="62"/>
    </location>
</feature>
<dbReference type="PANTHER" id="PTHR10578">
    <property type="entry name" value="S -2-HYDROXY-ACID OXIDASE-RELATED"/>
    <property type="match status" value="1"/>
</dbReference>
<gene>
    <name evidence="20" type="ORF">BU24DRAFT_493107</name>
</gene>
<evidence type="ECO:0000256" key="4">
    <source>
        <dbReference type="ARBA" id="ARBA00011881"/>
    </source>
</evidence>
<dbReference type="CDD" id="cd02922">
    <property type="entry name" value="FCB2_FMN"/>
    <property type="match status" value="1"/>
</dbReference>
<keyword evidence="8" id="KW-0479">Metal-binding</keyword>
<feature type="domain" description="Cytochrome b5 heme-binding" evidence="18">
    <location>
        <begin position="132"/>
        <end position="208"/>
    </location>
</feature>
<feature type="compositionally biased region" description="Basic and acidic residues" evidence="17">
    <location>
        <begin position="63"/>
        <end position="72"/>
    </location>
</feature>
<dbReference type="PROSITE" id="PS50255">
    <property type="entry name" value="CYTOCHROME_B5_2"/>
    <property type="match status" value="1"/>
</dbReference>
<dbReference type="GeneID" id="54291341"/>
<evidence type="ECO:0000256" key="11">
    <source>
        <dbReference type="ARBA" id="ARBA00023128"/>
    </source>
</evidence>
<dbReference type="InterPro" id="IPR037396">
    <property type="entry name" value="FMN_HAD"/>
</dbReference>
<comment type="subcellular location">
    <subcellularLocation>
        <location evidence="3">Mitochondrion intermembrane space</location>
    </subcellularLocation>
</comment>
<comment type="subunit">
    <text evidence="4">Homotetramer.</text>
</comment>
<dbReference type="AlphaFoldDB" id="A0A6A5XMP0"/>
<evidence type="ECO:0000256" key="3">
    <source>
        <dbReference type="ARBA" id="ARBA00004569"/>
    </source>
</evidence>
<protein>
    <recommendedName>
        <fullName evidence="16">L-lactate dehydrogenase (cytochrome)</fullName>
        <ecNumber evidence="15">1.1.2.3</ecNumber>
    </recommendedName>
</protein>
<name>A0A6A5XMP0_9PLEO</name>
<evidence type="ECO:0000313" key="21">
    <source>
        <dbReference type="Proteomes" id="UP000799778"/>
    </source>
</evidence>
<dbReference type="InterPro" id="IPR013785">
    <property type="entry name" value="Aldolase_TIM"/>
</dbReference>
<organism evidence="20 21">
    <name type="scientific">Aaosphaeria arxii CBS 175.79</name>
    <dbReference type="NCBI Taxonomy" id="1450172"/>
    <lineage>
        <taxon>Eukaryota</taxon>
        <taxon>Fungi</taxon>
        <taxon>Dikarya</taxon>
        <taxon>Ascomycota</taxon>
        <taxon>Pezizomycotina</taxon>
        <taxon>Dothideomycetes</taxon>
        <taxon>Pleosporomycetidae</taxon>
        <taxon>Pleosporales</taxon>
        <taxon>Pleosporales incertae sedis</taxon>
        <taxon>Aaosphaeria</taxon>
    </lineage>
</organism>
<evidence type="ECO:0000256" key="2">
    <source>
        <dbReference type="ARBA" id="ARBA00001970"/>
    </source>
</evidence>
<comment type="cofactor">
    <cofactor evidence="1">
        <name>FMN</name>
        <dbReference type="ChEBI" id="CHEBI:58210"/>
    </cofactor>
</comment>
<evidence type="ECO:0000256" key="5">
    <source>
        <dbReference type="ARBA" id="ARBA00022617"/>
    </source>
</evidence>
<feature type="compositionally biased region" description="Acidic residues" evidence="17">
    <location>
        <begin position="113"/>
        <end position="126"/>
    </location>
</feature>